<evidence type="ECO:0000313" key="2">
    <source>
        <dbReference type="WBParaSite" id="MBELARI_LOCUS10470"/>
    </source>
</evidence>
<reference evidence="2" key="1">
    <citation type="submission" date="2024-02" db="UniProtKB">
        <authorList>
            <consortium name="WormBaseParasite"/>
        </authorList>
    </citation>
    <scope>IDENTIFICATION</scope>
</reference>
<keyword evidence="1" id="KW-1185">Reference proteome</keyword>
<sequence>MEAAFSDETDEILKKLLKNRGFQDIWIKRVEKAKRLIDEENIDQFGNEAEQNTSDKLVLALNDLTSALQVSIETFRKSADLAFGHCLPVVNRDASDAYPIKFQVERLITSSQLDVEKFCLVTRRLLQLLKSFNRRLSTPPQLANLTQFAGTICDLMYQLEKWLTKNLNDCSNRIEALQDFREAIDLFNCTIVGELEMNFLELKLSEQDKKRSKSAHTSPLTRASIKKYRPPWECEKENKYREGGGSWIPSKELQKMRTLLKPRQAYSEPKPKQTRFPMRTIIPQTGQRCGKPKTTPKLLEEKWKPIFRASEAFQGSLGTTMECKINFKLIQEITKEVIEKLNDRN</sequence>
<proteinExistence type="predicted"/>
<dbReference type="WBParaSite" id="MBELARI_LOCUS10470">
    <property type="protein sequence ID" value="MBELARI_LOCUS10470"/>
    <property type="gene ID" value="MBELARI_LOCUS10470"/>
</dbReference>
<dbReference type="AlphaFoldDB" id="A0AAF3E990"/>
<name>A0AAF3E990_9BILA</name>
<evidence type="ECO:0000313" key="1">
    <source>
        <dbReference type="Proteomes" id="UP000887575"/>
    </source>
</evidence>
<accession>A0AAF3E990</accession>
<protein>
    <submittedName>
        <fullName evidence="2">Uncharacterized protein</fullName>
    </submittedName>
</protein>
<dbReference type="Proteomes" id="UP000887575">
    <property type="component" value="Unassembled WGS sequence"/>
</dbReference>
<organism evidence="1 2">
    <name type="scientific">Mesorhabditis belari</name>
    <dbReference type="NCBI Taxonomy" id="2138241"/>
    <lineage>
        <taxon>Eukaryota</taxon>
        <taxon>Metazoa</taxon>
        <taxon>Ecdysozoa</taxon>
        <taxon>Nematoda</taxon>
        <taxon>Chromadorea</taxon>
        <taxon>Rhabditida</taxon>
        <taxon>Rhabditina</taxon>
        <taxon>Rhabditomorpha</taxon>
        <taxon>Rhabditoidea</taxon>
        <taxon>Rhabditidae</taxon>
        <taxon>Mesorhabditinae</taxon>
        <taxon>Mesorhabditis</taxon>
    </lineage>
</organism>